<proteinExistence type="predicted"/>
<dbReference type="AlphaFoldDB" id="A0A5S9M6C8"/>
<gene>
    <name evidence="1" type="ORF">BsIDN1_26950</name>
</gene>
<evidence type="ECO:0000313" key="1">
    <source>
        <dbReference type="EMBL" id="BBP89077.1"/>
    </source>
</evidence>
<sequence>MTMRAYKARHDAHLRSRKKFLFPPFKEAFNALHTARLAEKRPLGQILSDAVMSSVQTLFMIWRLYYLIFCV</sequence>
<dbReference type="EMBL" id="AP021906">
    <property type="protein sequence ID" value="BBP89077.1"/>
    <property type="molecule type" value="Genomic_DNA"/>
</dbReference>
<evidence type="ECO:0000313" key="2">
    <source>
        <dbReference type="Proteomes" id="UP000464658"/>
    </source>
</evidence>
<accession>A0A5S9M6C8</accession>
<reference evidence="1 2" key="1">
    <citation type="submission" date="2019-12" db="EMBL/GenBank/DDBJ databases">
        <title>Full genome sequence of a Bacillus safensis strain isolated from commercially available natto in Indonesia.</title>
        <authorList>
            <person name="Yoshida M."/>
            <person name="Uomi M."/>
            <person name="Waturangi D."/>
            <person name="Ekaputri J.J."/>
            <person name="Setiamarga D.H.E."/>
        </authorList>
    </citation>
    <scope>NUCLEOTIDE SEQUENCE [LARGE SCALE GENOMIC DNA]</scope>
    <source>
        <strain evidence="1 2">IDN1</strain>
    </source>
</reference>
<protein>
    <submittedName>
        <fullName evidence="1">Uncharacterized protein</fullName>
    </submittedName>
</protein>
<organism evidence="1 2">
    <name type="scientific">Bacillus safensis</name>
    <dbReference type="NCBI Taxonomy" id="561879"/>
    <lineage>
        <taxon>Bacteria</taxon>
        <taxon>Bacillati</taxon>
        <taxon>Bacillota</taxon>
        <taxon>Bacilli</taxon>
        <taxon>Bacillales</taxon>
        <taxon>Bacillaceae</taxon>
        <taxon>Bacillus</taxon>
    </lineage>
</organism>
<dbReference type="Proteomes" id="UP000464658">
    <property type="component" value="Chromosome"/>
</dbReference>
<name>A0A5S9M6C8_BACIA</name>